<dbReference type="InterPro" id="IPR004433">
    <property type="entry name" value="MenaQ_synth_MenD"/>
</dbReference>
<evidence type="ECO:0000256" key="2">
    <source>
        <dbReference type="ARBA" id="ARBA00022723"/>
    </source>
</evidence>
<evidence type="ECO:0000256" key="3">
    <source>
        <dbReference type="ARBA" id="ARBA00022842"/>
    </source>
</evidence>
<dbReference type="InterPro" id="IPR012001">
    <property type="entry name" value="Thiamin_PyroP_enz_TPP-bd_dom"/>
</dbReference>
<dbReference type="InterPro" id="IPR029061">
    <property type="entry name" value="THDP-binding"/>
</dbReference>
<evidence type="ECO:0000256" key="4">
    <source>
        <dbReference type="ARBA" id="ARBA00023052"/>
    </source>
</evidence>
<dbReference type="EC" id="2.2.1.9" evidence="6"/>
<keyword evidence="4 6" id="KW-0786">Thiamine pyrophosphate</keyword>
<accession>A0ABW3KCL8</accession>
<keyword evidence="3 6" id="KW-0460">Magnesium</keyword>
<sequence length="576" mass="65371">MVRFQPIYDIAELCSRKGLTQAILCPGSRCAPLTLAFARHPEITTRTFSDERSAGFVALGIAQQKKAPAIVVCTSGSAAYNLAPAVAEAWFSETPLIIFTADRPAEWIAQHDGQTIHQPEIFGKHVKKSFQLPQEYEHADSQWAINRMVNEAINLSFQEPKGPVHINAPFREPLYPPKGEAISYSDSVRVMDEYTSPFALSEEQKKKLNTEWRSYHNILIVAGQHEADQELTEALSHFFLRHNIPVAGDIISNLHGIEKVVRHADTFLGQASADVKKTLRPDLLITFGKSIISKNLKQFLRKYSPKVHWHIQPAGIVADTFQSITNVFNTTPANFFRFLGSIPNSESFENQKQNNFNKLWEVEERRAIRTLEEFFPQDEFAELELVHTIMQSLPDNCNLHLANSMSVRYSNVIGLIAKQKNIQVYANRGTSGIDGCTSTAIGHSLSNERPNILITGDVAFFYDRNAFWHNYSLSNLRIVLLNNHGGVIFKMIDGPGSLPEADEYFVTRQRLTAKKLCEEFGFDHLRLDNKRKVKNLVKDFFEFDGKTKILEIETDTLINKIIFDILKEKTKKSYEL</sequence>
<feature type="domain" description="Thiamine pyrophosphate enzyme N-terminal TPP-binding" evidence="8">
    <location>
        <begin position="10"/>
        <end position="118"/>
    </location>
</feature>
<keyword evidence="6" id="KW-0474">Menaquinone biosynthesis</keyword>
<dbReference type="Pfam" id="PF02775">
    <property type="entry name" value="TPP_enzyme_C"/>
    <property type="match status" value="1"/>
</dbReference>
<comment type="cofactor">
    <cofactor evidence="6">
        <name>thiamine diphosphate</name>
        <dbReference type="ChEBI" id="CHEBI:58937"/>
    </cofactor>
    <text evidence="6">Binds 1 thiamine pyrophosphate per subunit.</text>
</comment>
<dbReference type="Pfam" id="PF16582">
    <property type="entry name" value="TPP_enzyme_M_2"/>
    <property type="match status" value="1"/>
</dbReference>
<dbReference type="HAMAP" id="MF_01659">
    <property type="entry name" value="MenD"/>
    <property type="match status" value="1"/>
</dbReference>
<name>A0ABW3KCL8_9BACT</name>
<comment type="function">
    <text evidence="6">Catalyzes the thiamine diphosphate-dependent decarboxylation of 2-oxoglutarate and the subsequent addition of the resulting succinic semialdehyde-thiamine pyrophosphate anion to isochorismate to yield 2-succinyl-5-enolpyruvyl-6-hydroxy-3-cyclohexene-1-carboxylate (SEPHCHC).</text>
</comment>
<dbReference type="NCBIfam" id="TIGR00173">
    <property type="entry name" value="menD"/>
    <property type="match status" value="1"/>
</dbReference>
<comment type="pathway">
    <text evidence="6">Quinol/quinone metabolism; 1,4-dihydroxy-2-naphthoate biosynthesis; 1,4-dihydroxy-2-naphthoate from chorismate: step 2/7.</text>
</comment>
<dbReference type="Pfam" id="PF02776">
    <property type="entry name" value="TPP_enzyme_N"/>
    <property type="match status" value="1"/>
</dbReference>
<comment type="pathway">
    <text evidence="6">Quinol/quinone metabolism; menaquinone biosynthesis.</text>
</comment>
<feature type="domain" description="Menaquinone biosynthesis protein MenD middle" evidence="9">
    <location>
        <begin position="203"/>
        <end position="400"/>
    </location>
</feature>
<evidence type="ECO:0000256" key="5">
    <source>
        <dbReference type="ARBA" id="ARBA00023211"/>
    </source>
</evidence>
<dbReference type="CDD" id="cd02009">
    <property type="entry name" value="TPP_SHCHC_synthase"/>
    <property type="match status" value="1"/>
</dbReference>
<keyword evidence="1 6" id="KW-0808">Transferase</keyword>
<comment type="similarity">
    <text evidence="6">Belongs to the TPP enzyme family. MenD subfamily.</text>
</comment>
<gene>
    <name evidence="6 10" type="primary">menD</name>
    <name evidence="10" type="ORF">ACFQ21_27845</name>
</gene>
<comment type="cofactor">
    <cofactor evidence="6">
        <name>Mg(2+)</name>
        <dbReference type="ChEBI" id="CHEBI:18420"/>
    </cofactor>
    <cofactor evidence="6">
        <name>Mn(2+)</name>
        <dbReference type="ChEBI" id="CHEBI:29035"/>
    </cofactor>
</comment>
<feature type="domain" description="Thiamine pyrophosphate enzyme TPP-binding" evidence="7">
    <location>
        <begin position="437"/>
        <end position="546"/>
    </location>
</feature>
<comment type="subunit">
    <text evidence="6">Homodimer.</text>
</comment>
<evidence type="ECO:0000313" key="10">
    <source>
        <dbReference type="EMBL" id="MFD1003170.1"/>
    </source>
</evidence>
<organism evidence="10 11">
    <name type="scientific">Ohtaekwangia kribbensis</name>
    <dbReference type="NCBI Taxonomy" id="688913"/>
    <lineage>
        <taxon>Bacteria</taxon>
        <taxon>Pseudomonadati</taxon>
        <taxon>Bacteroidota</taxon>
        <taxon>Cytophagia</taxon>
        <taxon>Cytophagales</taxon>
        <taxon>Fulvivirgaceae</taxon>
        <taxon>Ohtaekwangia</taxon>
    </lineage>
</organism>
<evidence type="ECO:0000259" key="7">
    <source>
        <dbReference type="Pfam" id="PF02775"/>
    </source>
</evidence>
<keyword evidence="11" id="KW-1185">Reference proteome</keyword>
<protein>
    <recommendedName>
        <fullName evidence="6">2-succinyl-5-enolpyruvyl-6-hydroxy-3-cyclohexene-1-carboxylate synthase</fullName>
        <shortName evidence="6">SEPHCHC synthase</shortName>
        <ecNumber evidence="6">2.2.1.9</ecNumber>
    </recommendedName>
    <alternativeName>
        <fullName evidence="6">Menaquinone biosynthesis protein MenD</fullName>
    </alternativeName>
</protein>
<evidence type="ECO:0000259" key="8">
    <source>
        <dbReference type="Pfam" id="PF02776"/>
    </source>
</evidence>
<proteinExistence type="inferred from homology"/>
<keyword evidence="2 6" id="KW-0479">Metal-binding</keyword>
<dbReference type="Gene3D" id="3.40.50.1220">
    <property type="entry name" value="TPP-binding domain"/>
    <property type="match status" value="1"/>
</dbReference>
<dbReference type="PIRSF" id="PIRSF004983">
    <property type="entry name" value="MenD"/>
    <property type="match status" value="1"/>
</dbReference>
<evidence type="ECO:0000256" key="1">
    <source>
        <dbReference type="ARBA" id="ARBA00022679"/>
    </source>
</evidence>
<dbReference type="InterPro" id="IPR011766">
    <property type="entry name" value="TPP_enzyme_TPP-bd"/>
</dbReference>
<dbReference type="InterPro" id="IPR032264">
    <property type="entry name" value="MenD_middle"/>
</dbReference>
<evidence type="ECO:0000256" key="6">
    <source>
        <dbReference type="HAMAP-Rule" id="MF_01659"/>
    </source>
</evidence>
<evidence type="ECO:0000259" key="9">
    <source>
        <dbReference type="Pfam" id="PF16582"/>
    </source>
</evidence>
<reference evidence="11" key="1">
    <citation type="journal article" date="2019" name="Int. J. Syst. Evol. Microbiol.">
        <title>The Global Catalogue of Microorganisms (GCM) 10K type strain sequencing project: providing services to taxonomists for standard genome sequencing and annotation.</title>
        <authorList>
            <consortium name="The Broad Institute Genomics Platform"/>
            <consortium name="The Broad Institute Genome Sequencing Center for Infectious Disease"/>
            <person name="Wu L."/>
            <person name="Ma J."/>
        </authorList>
    </citation>
    <scope>NUCLEOTIDE SEQUENCE [LARGE SCALE GENOMIC DNA]</scope>
    <source>
        <strain evidence="11">CCUG 58938</strain>
    </source>
</reference>
<dbReference type="Gene3D" id="3.40.50.970">
    <property type="match status" value="2"/>
</dbReference>
<dbReference type="CDD" id="cd07037">
    <property type="entry name" value="TPP_PYR_MenD"/>
    <property type="match status" value="1"/>
</dbReference>
<dbReference type="GO" id="GO:0070204">
    <property type="term" value="F:2-succinyl-5-enolpyruvyl-6-hydroxy-3-cyclohexene-1-carboxylic-acid synthase activity"/>
    <property type="evidence" value="ECO:0007669"/>
    <property type="project" value="UniProtKB-EC"/>
</dbReference>
<keyword evidence="5 6" id="KW-0464">Manganese</keyword>
<evidence type="ECO:0000313" key="11">
    <source>
        <dbReference type="Proteomes" id="UP001597112"/>
    </source>
</evidence>
<dbReference type="SUPFAM" id="SSF52518">
    <property type="entry name" value="Thiamin diphosphate-binding fold (THDP-binding)"/>
    <property type="match status" value="2"/>
</dbReference>
<dbReference type="EMBL" id="JBHTKA010000015">
    <property type="protein sequence ID" value="MFD1003170.1"/>
    <property type="molecule type" value="Genomic_DNA"/>
</dbReference>
<dbReference type="Proteomes" id="UP001597112">
    <property type="component" value="Unassembled WGS sequence"/>
</dbReference>
<dbReference type="PANTHER" id="PTHR42916">
    <property type="entry name" value="2-SUCCINYL-5-ENOLPYRUVYL-6-HYDROXY-3-CYCLOHEXENE-1-CARBOXYLATE SYNTHASE"/>
    <property type="match status" value="1"/>
</dbReference>
<dbReference type="RefSeq" id="WP_377585462.1">
    <property type="nucleotide sequence ID" value="NZ_JBHTKA010000015.1"/>
</dbReference>
<comment type="catalytic activity">
    <reaction evidence="6">
        <text>isochorismate + 2-oxoglutarate + H(+) = 5-enolpyruvoyl-6-hydroxy-2-succinyl-cyclohex-3-ene-1-carboxylate + CO2</text>
        <dbReference type="Rhea" id="RHEA:25593"/>
        <dbReference type="ChEBI" id="CHEBI:15378"/>
        <dbReference type="ChEBI" id="CHEBI:16526"/>
        <dbReference type="ChEBI" id="CHEBI:16810"/>
        <dbReference type="ChEBI" id="CHEBI:29780"/>
        <dbReference type="ChEBI" id="CHEBI:58818"/>
        <dbReference type="EC" id="2.2.1.9"/>
    </reaction>
</comment>
<dbReference type="PANTHER" id="PTHR42916:SF1">
    <property type="entry name" value="PROTEIN PHYLLO, CHLOROPLASTIC"/>
    <property type="match status" value="1"/>
</dbReference>
<comment type="caution">
    <text evidence="10">The sequence shown here is derived from an EMBL/GenBank/DDBJ whole genome shotgun (WGS) entry which is preliminary data.</text>
</comment>